<evidence type="ECO:0000256" key="1">
    <source>
        <dbReference type="ARBA" id="ARBA00022679"/>
    </source>
</evidence>
<organism evidence="8 9">
    <name type="scientific">Sphingobacterium phlebotomi</name>
    <dbReference type="NCBI Taxonomy" id="2605433"/>
    <lineage>
        <taxon>Bacteria</taxon>
        <taxon>Pseudomonadati</taxon>
        <taxon>Bacteroidota</taxon>
        <taxon>Sphingobacteriia</taxon>
        <taxon>Sphingobacteriales</taxon>
        <taxon>Sphingobacteriaceae</taxon>
        <taxon>Sphingobacterium</taxon>
    </lineage>
</organism>
<reference evidence="8 9" key="1">
    <citation type="submission" date="2019-08" db="EMBL/GenBank/DDBJ databases">
        <title>Phlebobacter frassis gen. nov. sp. nov., a new member of family Sphingobacteriaceae isolated from sand fly rearing media.</title>
        <authorList>
            <person name="Kakumanu M.L."/>
            <person name="Marayati B.F."/>
            <person name="Wada-Katsumata A."/>
            <person name="Wasserberg G."/>
            <person name="Schal C."/>
            <person name="Apperson C.S."/>
            <person name="Ponnusamy L."/>
        </authorList>
    </citation>
    <scope>NUCLEOTIDE SEQUENCE [LARGE SCALE GENOMIC DNA]</scope>
    <source>
        <strain evidence="8 9">SSI9</strain>
    </source>
</reference>
<dbReference type="SMART" id="SM00028">
    <property type="entry name" value="TPR"/>
    <property type="match status" value="3"/>
</dbReference>
<dbReference type="SUPFAM" id="SSF55874">
    <property type="entry name" value="ATPase domain of HSP90 chaperone/DNA topoisomerase II/histidine kinase"/>
    <property type="match status" value="1"/>
</dbReference>
<evidence type="ECO:0000259" key="7">
    <source>
        <dbReference type="PROSITE" id="PS50109"/>
    </source>
</evidence>
<protein>
    <submittedName>
        <fullName evidence="8">Sensor histidine kinase</fullName>
    </submittedName>
</protein>
<keyword evidence="5" id="KW-0472">Membrane</keyword>
<dbReference type="InterPro" id="IPR003594">
    <property type="entry name" value="HATPase_dom"/>
</dbReference>
<dbReference type="Pfam" id="PF07730">
    <property type="entry name" value="HisKA_3"/>
    <property type="match status" value="1"/>
</dbReference>
<keyword evidence="6" id="KW-0732">Signal</keyword>
<dbReference type="PROSITE" id="PS50005">
    <property type="entry name" value="TPR"/>
    <property type="match status" value="1"/>
</dbReference>
<dbReference type="Gene3D" id="1.25.40.10">
    <property type="entry name" value="Tetratricopeptide repeat domain"/>
    <property type="match status" value="2"/>
</dbReference>
<dbReference type="InterPro" id="IPR011712">
    <property type="entry name" value="Sig_transdc_His_kin_sub3_dim/P"/>
</dbReference>
<evidence type="ECO:0000313" key="9">
    <source>
        <dbReference type="Proteomes" id="UP000322362"/>
    </source>
</evidence>
<dbReference type="Pfam" id="PF02518">
    <property type="entry name" value="HATPase_c"/>
    <property type="match status" value="1"/>
</dbReference>
<keyword evidence="1" id="KW-0808">Transferase</keyword>
<dbReference type="RefSeq" id="WP_148919741.1">
    <property type="nucleotide sequence ID" value="NZ_VTAV01000009.1"/>
</dbReference>
<gene>
    <name evidence="8" type="ORF">FXV77_13400</name>
</gene>
<evidence type="ECO:0000256" key="3">
    <source>
        <dbReference type="ARBA" id="ARBA00023012"/>
    </source>
</evidence>
<keyword evidence="3" id="KW-0902">Two-component regulatory system</keyword>
<dbReference type="GO" id="GO:0046983">
    <property type="term" value="F:protein dimerization activity"/>
    <property type="evidence" value="ECO:0007669"/>
    <property type="project" value="InterPro"/>
</dbReference>
<evidence type="ECO:0000256" key="6">
    <source>
        <dbReference type="SAM" id="SignalP"/>
    </source>
</evidence>
<dbReference type="InterPro" id="IPR019734">
    <property type="entry name" value="TPR_rpt"/>
</dbReference>
<sequence>MRKSSYVALIFFFVLLFFRTASAQQLLPLDEDGYYKKLQSELNSNDDSTRIERYLLLSEYWLQKDSIKSKDALLHAKRLAKKDSVFWGRTLFYEAQYYNQQNQKDRAKQTYEAAISALEKSELPADKKSLAATWYNLALNQFGKKGYDYVVDVLTNKAIPLVSELKDTLITAHYYSQLGLVFMSVGQFDKAEEQHFKALELLKNSKDEGAIHLHTYFNLVSNYCYKPDSKSAKIYLDKAAHILKPYPNSIHYPNYYYQEGMYYTTQTNATKALESLSKGKELAKKYGQMQILQMLEFRIYNNYLMQRDYTKAKDVLENIVEDGLLIREANNKKIVFQQLAIVNEALGDYKTAFHWQKEASVLSDSLQQANLLEKMNELEIVYTTTEKQRTIDKLNLEKIDAGIENRDKNFKITILAVTLALLLIISLLIYRNYNKQRKLNQQIQINHEQQLLQIENERRFEASQSILQGEEQERHRIAQDLHDSMGGMLASIRMQLSKDLLPSTEKRHTIVQQLDQAIVEMRRISRNLMPETLKNLGLEIALRELCESMANKNLKIQFEAYNLSRDIPFETELAFYRITQECISNTLKHAHATMVIVQISQDDDRLNLTIEDDGRGFEKNKATYGLGMKNIKNRVNLINGILEMATSHGEGTTINIECYV</sequence>
<feature type="transmembrane region" description="Helical" evidence="5">
    <location>
        <begin position="412"/>
        <end position="430"/>
    </location>
</feature>
<dbReference type="InterPro" id="IPR050482">
    <property type="entry name" value="Sensor_HK_TwoCompSys"/>
</dbReference>
<dbReference type="InterPro" id="IPR011990">
    <property type="entry name" value="TPR-like_helical_dom_sf"/>
</dbReference>
<feature type="domain" description="Histidine kinase" evidence="7">
    <location>
        <begin position="476"/>
        <end position="660"/>
    </location>
</feature>
<dbReference type="EMBL" id="VTAV01000009">
    <property type="protein sequence ID" value="TYR35384.1"/>
    <property type="molecule type" value="Genomic_DNA"/>
</dbReference>
<dbReference type="InterPro" id="IPR005467">
    <property type="entry name" value="His_kinase_dom"/>
</dbReference>
<dbReference type="PANTHER" id="PTHR24421">
    <property type="entry name" value="NITRATE/NITRITE SENSOR PROTEIN NARX-RELATED"/>
    <property type="match status" value="1"/>
</dbReference>
<feature type="chain" id="PRO_5022981085" evidence="6">
    <location>
        <begin position="24"/>
        <end position="660"/>
    </location>
</feature>
<evidence type="ECO:0000256" key="2">
    <source>
        <dbReference type="ARBA" id="ARBA00022777"/>
    </source>
</evidence>
<evidence type="ECO:0000256" key="5">
    <source>
        <dbReference type="SAM" id="Phobius"/>
    </source>
</evidence>
<keyword evidence="2 8" id="KW-0418">Kinase</keyword>
<comment type="caution">
    <text evidence="8">The sequence shown here is derived from an EMBL/GenBank/DDBJ whole genome shotgun (WGS) entry which is preliminary data.</text>
</comment>
<keyword evidence="5" id="KW-1133">Transmembrane helix</keyword>
<keyword evidence="9" id="KW-1185">Reference proteome</keyword>
<dbReference type="SUPFAM" id="SSF48452">
    <property type="entry name" value="TPR-like"/>
    <property type="match status" value="1"/>
</dbReference>
<dbReference type="GO" id="GO:0016020">
    <property type="term" value="C:membrane"/>
    <property type="evidence" value="ECO:0007669"/>
    <property type="project" value="InterPro"/>
</dbReference>
<feature type="signal peptide" evidence="6">
    <location>
        <begin position="1"/>
        <end position="23"/>
    </location>
</feature>
<evidence type="ECO:0000256" key="4">
    <source>
        <dbReference type="PROSITE-ProRule" id="PRU00339"/>
    </source>
</evidence>
<dbReference type="AlphaFoldDB" id="A0A5D4H4D8"/>
<dbReference type="Gene3D" id="3.30.565.10">
    <property type="entry name" value="Histidine kinase-like ATPase, C-terminal domain"/>
    <property type="match status" value="1"/>
</dbReference>
<accession>A0A5D4H4D8</accession>
<keyword evidence="4" id="KW-0802">TPR repeat</keyword>
<dbReference type="Proteomes" id="UP000322362">
    <property type="component" value="Unassembled WGS sequence"/>
</dbReference>
<dbReference type="GO" id="GO:0000155">
    <property type="term" value="F:phosphorelay sensor kinase activity"/>
    <property type="evidence" value="ECO:0007669"/>
    <property type="project" value="InterPro"/>
</dbReference>
<feature type="repeat" description="TPR" evidence="4">
    <location>
        <begin position="172"/>
        <end position="205"/>
    </location>
</feature>
<dbReference type="PROSITE" id="PS50109">
    <property type="entry name" value="HIS_KIN"/>
    <property type="match status" value="1"/>
</dbReference>
<keyword evidence="5" id="KW-0812">Transmembrane</keyword>
<dbReference type="InterPro" id="IPR036890">
    <property type="entry name" value="HATPase_C_sf"/>
</dbReference>
<name>A0A5D4H4D8_9SPHI</name>
<proteinExistence type="predicted"/>
<dbReference type="Gene3D" id="1.20.5.1930">
    <property type="match status" value="1"/>
</dbReference>
<dbReference type="CDD" id="cd16917">
    <property type="entry name" value="HATPase_UhpB-NarQ-NarX-like"/>
    <property type="match status" value="1"/>
</dbReference>
<evidence type="ECO:0000313" key="8">
    <source>
        <dbReference type="EMBL" id="TYR35384.1"/>
    </source>
</evidence>